<dbReference type="InterPro" id="IPR007527">
    <property type="entry name" value="Znf_SWIM"/>
</dbReference>
<keyword evidence="1" id="KW-0862">Zinc</keyword>
<evidence type="ECO:0000313" key="3">
    <source>
        <dbReference type="EMBL" id="UWZ38673.1"/>
    </source>
</evidence>
<keyword evidence="1" id="KW-0863">Zinc-finger</keyword>
<organism evidence="3 4">
    <name type="scientific">Dactylosporangium roseum</name>
    <dbReference type="NCBI Taxonomy" id="47989"/>
    <lineage>
        <taxon>Bacteria</taxon>
        <taxon>Bacillati</taxon>
        <taxon>Actinomycetota</taxon>
        <taxon>Actinomycetes</taxon>
        <taxon>Micromonosporales</taxon>
        <taxon>Micromonosporaceae</taxon>
        <taxon>Dactylosporangium</taxon>
    </lineage>
</organism>
<dbReference type="PROSITE" id="PS50966">
    <property type="entry name" value="ZF_SWIM"/>
    <property type="match status" value="1"/>
</dbReference>
<protein>
    <submittedName>
        <fullName evidence="3">SWIM zinc finger family protein</fullName>
    </submittedName>
</protein>
<dbReference type="Proteomes" id="UP001058271">
    <property type="component" value="Chromosome"/>
</dbReference>
<dbReference type="PANTHER" id="PTHR38133:SF1">
    <property type="entry name" value="SLR1429 PROTEIN"/>
    <property type="match status" value="1"/>
</dbReference>
<accession>A0ABY5ZDB0</accession>
<dbReference type="EMBL" id="CP073721">
    <property type="protein sequence ID" value="UWZ38673.1"/>
    <property type="molecule type" value="Genomic_DNA"/>
</dbReference>
<dbReference type="RefSeq" id="WP_260728044.1">
    <property type="nucleotide sequence ID" value="NZ_BAAABS010000088.1"/>
</dbReference>
<reference evidence="3" key="1">
    <citation type="submission" date="2021-04" db="EMBL/GenBank/DDBJ databases">
        <title>Biosynthetic gene clusters of Dactylosporangioum roseum.</title>
        <authorList>
            <person name="Hartkoorn R.C."/>
            <person name="Beaudoing E."/>
            <person name="Hot D."/>
            <person name="Moureu S."/>
        </authorList>
    </citation>
    <scope>NUCLEOTIDE SEQUENCE</scope>
    <source>
        <strain evidence="3">NRRL B-16295</strain>
    </source>
</reference>
<name>A0ABY5ZDB0_9ACTN</name>
<evidence type="ECO:0000313" key="4">
    <source>
        <dbReference type="Proteomes" id="UP001058271"/>
    </source>
</evidence>
<keyword evidence="4" id="KW-1185">Reference proteome</keyword>
<dbReference type="Pfam" id="PF04434">
    <property type="entry name" value="SWIM"/>
    <property type="match status" value="1"/>
</dbReference>
<evidence type="ECO:0000259" key="2">
    <source>
        <dbReference type="PROSITE" id="PS50966"/>
    </source>
</evidence>
<keyword evidence="1" id="KW-0479">Metal-binding</keyword>
<evidence type="ECO:0000256" key="1">
    <source>
        <dbReference type="PROSITE-ProRule" id="PRU00325"/>
    </source>
</evidence>
<gene>
    <name evidence="3" type="ORF">Drose_10835</name>
</gene>
<feature type="domain" description="SWIM-type" evidence="2">
    <location>
        <begin position="135"/>
        <end position="166"/>
    </location>
</feature>
<dbReference type="PANTHER" id="PTHR38133">
    <property type="entry name" value="SLR1429 PROTEIN"/>
    <property type="match status" value="1"/>
</dbReference>
<proteinExistence type="predicted"/>
<sequence length="282" mass="30395">MTRPDHWGNRTLRVEGGIRARSTRGAIGSSWWSKRFLAVLESFALGTRLTRGRNYARAGQVLTLDIAPGAVEATVQGSRPRPYEARIGLAVFPGDVWARVEAALAAEALGAAKLLAGELPPHVEDVFTAAGAPLFPARITDLGLHCSCPDSAVPCKHLAATFYLLAERFDADPFQILLWRGRARDALLANLRELRTGADPAAPAQAVAPPRAAPPPTGTARALAELTEPEVELERFWVPPVPVTDPEPVAVAERDLLLRQLPAPGPALGGPELLRVLRSWYR</sequence>